<evidence type="ECO:0000313" key="2">
    <source>
        <dbReference type="EMBL" id="PMQ19634.1"/>
    </source>
</evidence>
<evidence type="ECO:0000313" key="3">
    <source>
        <dbReference type="Proteomes" id="UP000235739"/>
    </source>
</evidence>
<dbReference type="EMBL" id="PNQX01000002">
    <property type="protein sequence ID" value="PMQ19634.1"/>
    <property type="molecule type" value="Genomic_DNA"/>
</dbReference>
<feature type="transmembrane region" description="Helical" evidence="1">
    <location>
        <begin position="68"/>
        <end position="98"/>
    </location>
</feature>
<evidence type="ECO:0000256" key="1">
    <source>
        <dbReference type="SAM" id="Phobius"/>
    </source>
</evidence>
<keyword evidence="1" id="KW-0472">Membrane</keyword>
<dbReference type="AlphaFoldDB" id="A0A2N7S0G7"/>
<dbReference type="Pfam" id="PF05437">
    <property type="entry name" value="AzlD"/>
    <property type="match status" value="1"/>
</dbReference>
<organism evidence="2 3">
    <name type="scientific">Glutamicibacter arilaitensis</name>
    <dbReference type="NCBI Taxonomy" id="256701"/>
    <lineage>
        <taxon>Bacteria</taxon>
        <taxon>Bacillati</taxon>
        <taxon>Actinomycetota</taxon>
        <taxon>Actinomycetes</taxon>
        <taxon>Micrococcales</taxon>
        <taxon>Micrococcaceae</taxon>
        <taxon>Glutamicibacter</taxon>
    </lineage>
</organism>
<name>A0A2N7S0G7_9MICC</name>
<feature type="transmembrane region" description="Helical" evidence="1">
    <location>
        <begin position="6"/>
        <end position="25"/>
    </location>
</feature>
<feature type="transmembrane region" description="Helical" evidence="1">
    <location>
        <begin position="37"/>
        <end position="56"/>
    </location>
</feature>
<dbReference type="RefSeq" id="WP_102598734.1">
    <property type="nucleotide sequence ID" value="NZ_JBQDJG010000059.1"/>
</dbReference>
<proteinExistence type="predicted"/>
<protein>
    <submittedName>
        <fullName evidence="2">Branched-chain amino acid transporter AzlD</fullName>
    </submittedName>
</protein>
<comment type="caution">
    <text evidence="2">The sequence shown here is derived from an EMBL/GenBank/DDBJ whole genome shotgun (WGS) entry which is preliminary data.</text>
</comment>
<reference evidence="2 3" key="1">
    <citation type="journal article" date="2017" name="Elife">
        <title>Extensive horizontal gene transfer in cheese-associated bacteria.</title>
        <authorList>
            <person name="Bonham K.S."/>
            <person name="Wolfe B.E."/>
            <person name="Dutton R.J."/>
        </authorList>
    </citation>
    <scope>NUCLEOTIDE SEQUENCE [LARGE SCALE GENOMIC DNA]</scope>
    <source>
        <strain evidence="2 3">JB182</strain>
    </source>
</reference>
<accession>A0A2N7S0G7</accession>
<gene>
    <name evidence="2" type="ORF">CIK84_13310</name>
</gene>
<keyword evidence="1" id="KW-0812">Transmembrane</keyword>
<dbReference type="Proteomes" id="UP000235739">
    <property type="component" value="Unassembled WGS sequence"/>
</dbReference>
<sequence length="105" mass="10819">MSELSWWILAACLTAYAVKLCGYFVPRKVLDSPTMSNVAATLTIALLASLVTVNAFTSGQELVIDARIGALAAAILALSIKAPYLVVVVTGALAAILLRATGLAA</sequence>
<dbReference type="InterPro" id="IPR008407">
    <property type="entry name" value="Brnchd-chn_aa_trnsp_AzlD"/>
</dbReference>
<keyword evidence="1" id="KW-1133">Transmembrane helix</keyword>